<evidence type="ECO:0000313" key="2">
    <source>
        <dbReference type="Proteomes" id="UP000013568"/>
    </source>
</evidence>
<organism evidence="1 2">
    <name type="scientific">Serratia symbiotica str. Tucson</name>
    <dbReference type="NCBI Taxonomy" id="914128"/>
    <lineage>
        <taxon>Bacteria</taxon>
        <taxon>Pseudomonadati</taxon>
        <taxon>Pseudomonadota</taxon>
        <taxon>Gammaproteobacteria</taxon>
        <taxon>Enterobacterales</taxon>
        <taxon>Yersiniaceae</taxon>
        <taxon>Serratia</taxon>
        <taxon>Serratia symbiotica</taxon>
    </lineage>
</organism>
<protein>
    <submittedName>
        <fullName evidence="1">Uncharacterized protein</fullName>
    </submittedName>
</protein>
<dbReference type="Proteomes" id="UP000013568">
    <property type="component" value="Unassembled WGS sequence"/>
</dbReference>
<dbReference type="HOGENOM" id="CLU_2958192_0_0_6"/>
<keyword evidence="2" id="KW-1185">Reference proteome</keyword>
<accession>E9CLG9</accession>
<proteinExistence type="predicted"/>
<dbReference type="AlphaFoldDB" id="E9CLG9"/>
<evidence type="ECO:0000313" key="1">
    <source>
        <dbReference type="EMBL" id="EFW12481.1"/>
    </source>
</evidence>
<sequence>MVDHTHRHKKKILQAAVITYRRPLAVIETMPSTLAFLGIDHATSPMLIYLIGDNNAKKE</sequence>
<name>E9CLG9_9GAMM</name>
<dbReference type="EMBL" id="GL636107">
    <property type="protein sequence ID" value="EFW12481.1"/>
    <property type="molecule type" value="Genomic_DNA"/>
</dbReference>
<gene>
    <name evidence="1" type="ORF">SSYM_1086</name>
</gene>
<reference evidence="2" key="1">
    <citation type="journal article" date="2011" name="Genome Biol. Evol.">
        <title>Massive genomic decay in Serratia symbiotica, a recently evolved symbiont of aphids.</title>
        <authorList>
            <person name="Burke G.R."/>
            <person name="Moran N.A."/>
        </authorList>
    </citation>
    <scope>NUCLEOTIDE SEQUENCE [LARGE SCALE GENOMIC DNA]</scope>
    <source>
        <strain evidence="2">Tucson</strain>
    </source>
</reference>